<dbReference type="Proteomes" id="UP000284465">
    <property type="component" value="Unassembled WGS sequence"/>
</dbReference>
<comment type="caution">
    <text evidence="1">The sequence shown here is derived from an EMBL/GenBank/DDBJ whole genome shotgun (WGS) entry which is preliminary data.</text>
</comment>
<proteinExistence type="predicted"/>
<dbReference type="AlphaFoldDB" id="A0A3R6DDS7"/>
<dbReference type="RefSeq" id="WP_118590201.1">
    <property type="nucleotide sequence ID" value="NZ_QSFP01000002.1"/>
</dbReference>
<evidence type="ECO:0000313" key="2">
    <source>
        <dbReference type="Proteomes" id="UP000284465"/>
    </source>
</evidence>
<protein>
    <submittedName>
        <fullName evidence="1">Uncharacterized protein</fullName>
    </submittedName>
</protein>
<accession>A0A3R6DDS7</accession>
<gene>
    <name evidence="1" type="ORF">DW927_02875</name>
</gene>
<evidence type="ECO:0000313" key="1">
    <source>
        <dbReference type="EMBL" id="RHA69769.1"/>
    </source>
</evidence>
<dbReference type="EMBL" id="QSFP01000002">
    <property type="protein sequence ID" value="RHA69769.1"/>
    <property type="molecule type" value="Genomic_DNA"/>
</dbReference>
<reference evidence="1 2" key="1">
    <citation type="submission" date="2018-08" db="EMBL/GenBank/DDBJ databases">
        <title>A genome reference for cultivated species of the human gut microbiota.</title>
        <authorList>
            <person name="Zou Y."/>
            <person name="Xue W."/>
            <person name="Luo G."/>
        </authorList>
    </citation>
    <scope>NUCLEOTIDE SEQUENCE [LARGE SCALE GENOMIC DNA]</scope>
    <source>
        <strain evidence="1 2">AM43-11</strain>
    </source>
</reference>
<name>A0A3R6DDS7_9FIRM</name>
<sequence>MAKKNETITRNFYYYDLALFNMVGSDIKPVNNQQEKFIEIFKYVKNQIGKIEKSTDKSEKKKILKNISAETEDGDLIYVIVDNITKEAIKFRIVLCRNNALPFVENNGELSSLTEYLPNGFSLAEITHCVIFPEDGIMGAEYNYAGARPSVISDYVSYALKKVDFALCRPKMKFDTFKQIIDGKPLGYFELSVKNTKEMKNALRRKKGLLAGITYNVPDVDQYEICLVRRITKTKGGFNPLLTRDEMQDFILNNRDDIKRFRIGYGAKKDAIDLLNDKMVCKKKMIKTDKRTINSEDAYSTIVQFYGSNVKVYD</sequence>
<organism evidence="1 2">
    <name type="scientific">Roseburia intestinalis</name>
    <dbReference type="NCBI Taxonomy" id="166486"/>
    <lineage>
        <taxon>Bacteria</taxon>
        <taxon>Bacillati</taxon>
        <taxon>Bacillota</taxon>
        <taxon>Clostridia</taxon>
        <taxon>Lachnospirales</taxon>
        <taxon>Lachnospiraceae</taxon>
        <taxon>Roseburia</taxon>
    </lineage>
</organism>